<proteinExistence type="predicted"/>
<protein>
    <submittedName>
        <fullName evidence="2">Aste57867_2974 protein</fullName>
    </submittedName>
</protein>
<dbReference type="AlphaFoldDB" id="A0A485K9E5"/>
<name>A0A485K9E5_9STRA</name>
<keyword evidence="3" id="KW-1185">Reference proteome</keyword>
<evidence type="ECO:0000313" key="3">
    <source>
        <dbReference type="Proteomes" id="UP000332933"/>
    </source>
</evidence>
<sequence>MKEPRHHEDESRRQHLSTDVLVQIACYIDDNHTFFTFLDALGTRDHRGPLDPLYLLGQEYNRTKLWPCLHLMENMLSDPISREKIEQVLKYYTTVRVCWADKMDWLVRVLQPPITIEWLAPIPSIRAHDWLTKWVQLPVTTMILESSDLAFQDTVETPLAQFFALSSLTLRAFYSAERFFEFVAASSSLVELDILHGLEDTMSVTMLRHLIQWLEGRPVHTLRLWLLPLDTDVDTNLRDAFYTALFQCPIHELSVESYGLRHEIRVFPCSMTRLHLGGSLLTRSTLTRLAEVLPISPHLIHLRLHNWHCAIQRKHGGFDDPATDAIAFLFTKMAESNVTSLALELSPMLKQLNWRQLKWLLCKTKLKRISLDRSPLKQKSMVQLTCALERNNTIRDVNLGGHDLSKEQVVALVNCNLHRTSPIERLHLCRFRTPQDRAAIHALACERGVTVLENDFV</sequence>
<evidence type="ECO:0000313" key="1">
    <source>
        <dbReference type="EMBL" id="KAF0716196.1"/>
    </source>
</evidence>
<dbReference type="EMBL" id="VJMH01000444">
    <property type="protein sequence ID" value="KAF0716196.1"/>
    <property type="molecule type" value="Genomic_DNA"/>
</dbReference>
<dbReference type="EMBL" id="CAADRA010000444">
    <property type="protein sequence ID" value="VFT80156.1"/>
    <property type="molecule type" value="Genomic_DNA"/>
</dbReference>
<reference evidence="2 3" key="1">
    <citation type="submission" date="2019-03" db="EMBL/GenBank/DDBJ databases">
        <authorList>
            <person name="Gaulin E."/>
            <person name="Dumas B."/>
        </authorList>
    </citation>
    <scope>NUCLEOTIDE SEQUENCE [LARGE SCALE GENOMIC DNA]</scope>
    <source>
        <strain evidence="2">CBS 568.67</strain>
    </source>
</reference>
<evidence type="ECO:0000313" key="2">
    <source>
        <dbReference type="EMBL" id="VFT80156.1"/>
    </source>
</evidence>
<gene>
    <name evidence="2" type="primary">Aste57867_2974</name>
    <name evidence="1" type="ORF">As57867_002965</name>
    <name evidence="2" type="ORF">ASTE57867_2974</name>
</gene>
<accession>A0A485K9E5</accession>
<reference evidence="1" key="2">
    <citation type="submission" date="2019-06" db="EMBL/GenBank/DDBJ databases">
        <title>Genomics analysis of Aphanomyces spp. identifies a new class of oomycete effector associated with host adaptation.</title>
        <authorList>
            <person name="Gaulin E."/>
        </authorList>
    </citation>
    <scope>NUCLEOTIDE SEQUENCE</scope>
    <source>
        <strain evidence="1">CBS 578.67</strain>
    </source>
</reference>
<organism evidence="2 3">
    <name type="scientific">Aphanomyces stellatus</name>
    <dbReference type="NCBI Taxonomy" id="120398"/>
    <lineage>
        <taxon>Eukaryota</taxon>
        <taxon>Sar</taxon>
        <taxon>Stramenopiles</taxon>
        <taxon>Oomycota</taxon>
        <taxon>Saprolegniomycetes</taxon>
        <taxon>Saprolegniales</taxon>
        <taxon>Verrucalvaceae</taxon>
        <taxon>Aphanomyces</taxon>
    </lineage>
</organism>
<dbReference type="InterPro" id="IPR032675">
    <property type="entry name" value="LRR_dom_sf"/>
</dbReference>
<dbReference type="OrthoDB" id="120976at2759"/>
<dbReference type="Gene3D" id="3.80.10.10">
    <property type="entry name" value="Ribonuclease Inhibitor"/>
    <property type="match status" value="1"/>
</dbReference>
<dbReference type="SUPFAM" id="SSF52047">
    <property type="entry name" value="RNI-like"/>
    <property type="match status" value="1"/>
</dbReference>
<dbReference type="Proteomes" id="UP000332933">
    <property type="component" value="Unassembled WGS sequence"/>
</dbReference>